<dbReference type="GO" id="GO:0006508">
    <property type="term" value="P:proteolysis"/>
    <property type="evidence" value="ECO:0007669"/>
    <property type="project" value="InterPro"/>
</dbReference>
<dbReference type="PANTHER" id="PTHR43056:SF5">
    <property type="entry name" value="PEPTIDASE S9 PROLYL OLIGOPEPTIDASE CATALYTIC DOMAIN-CONTAINING PROTEIN"/>
    <property type="match status" value="1"/>
</dbReference>
<feature type="domain" description="Peptidase S9 prolyl oligopeptidase catalytic" evidence="1">
    <location>
        <begin position="461"/>
        <end position="681"/>
    </location>
</feature>
<dbReference type="GO" id="GO:0008236">
    <property type="term" value="F:serine-type peptidase activity"/>
    <property type="evidence" value="ECO:0007669"/>
    <property type="project" value="InterPro"/>
</dbReference>
<dbReference type="Pfam" id="PF00326">
    <property type="entry name" value="Peptidase_S9"/>
    <property type="match status" value="1"/>
</dbReference>
<dbReference type="HOGENOM" id="CLU_012236_1_0_1"/>
<dbReference type="InParanoid" id="F0XL11"/>
<dbReference type="AlphaFoldDB" id="F0XL11"/>
<reference evidence="2 3" key="1">
    <citation type="journal article" date="2011" name="Proc. Natl. Acad. Sci. U.S.A.">
        <title>Genome and transcriptome analyses of the mountain pine beetle-fungal symbiont Grosmannia clavigera, a lodgepole pine pathogen.</title>
        <authorList>
            <person name="DiGuistini S."/>
            <person name="Wang Y."/>
            <person name="Liao N.Y."/>
            <person name="Taylor G."/>
            <person name="Tanguay P."/>
            <person name="Feau N."/>
            <person name="Henrissat B."/>
            <person name="Chan S.K."/>
            <person name="Hesse-Orce U."/>
            <person name="Alamouti S.M."/>
            <person name="Tsui C.K.M."/>
            <person name="Docking R.T."/>
            <person name="Levasseur A."/>
            <person name="Haridas S."/>
            <person name="Robertson G."/>
            <person name="Birol I."/>
            <person name="Holt R.A."/>
            <person name="Marra M.A."/>
            <person name="Hamelin R.C."/>
            <person name="Hirst M."/>
            <person name="Jones S.J.M."/>
            <person name="Bohlmann J."/>
            <person name="Breuil C."/>
        </authorList>
    </citation>
    <scope>NUCLEOTIDE SEQUENCE [LARGE SCALE GENOMIC DNA]</scope>
    <source>
        <strain evidence="3">kw1407 / UAMH 11150</strain>
    </source>
</reference>
<dbReference type="InterPro" id="IPR050585">
    <property type="entry name" value="Xaa-Pro_dipeptidyl-ppase/CocE"/>
</dbReference>
<protein>
    <submittedName>
        <fullName evidence="2">Peptidase s9 prolyl oligopeptidase active site domain containing protein</fullName>
    </submittedName>
</protein>
<dbReference type="GeneID" id="25981763"/>
<dbReference type="SUPFAM" id="SSF53474">
    <property type="entry name" value="alpha/beta-Hydrolases"/>
    <property type="match status" value="1"/>
</dbReference>
<dbReference type="STRING" id="655863.F0XL11"/>
<organism evidence="3">
    <name type="scientific">Grosmannia clavigera (strain kw1407 / UAMH 11150)</name>
    <name type="common">Blue stain fungus</name>
    <name type="synonym">Graphiocladiella clavigera</name>
    <dbReference type="NCBI Taxonomy" id="655863"/>
    <lineage>
        <taxon>Eukaryota</taxon>
        <taxon>Fungi</taxon>
        <taxon>Dikarya</taxon>
        <taxon>Ascomycota</taxon>
        <taxon>Pezizomycotina</taxon>
        <taxon>Sordariomycetes</taxon>
        <taxon>Sordariomycetidae</taxon>
        <taxon>Ophiostomatales</taxon>
        <taxon>Ophiostomataceae</taxon>
        <taxon>Leptographium</taxon>
    </lineage>
</organism>
<evidence type="ECO:0000313" key="3">
    <source>
        <dbReference type="Proteomes" id="UP000007796"/>
    </source>
</evidence>
<gene>
    <name evidence="2" type="ORF">CMQ_8140</name>
</gene>
<dbReference type="InterPro" id="IPR001375">
    <property type="entry name" value="Peptidase_S9_cat"/>
</dbReference>
<dbReference type="Gene3D" id="3.40.50.1820">
    <property type="entry name" value="alpha/beta hydrolase"/>
    <property type="match status" value="1"/>
</dbReference>
<dbReference type="SUPFAM" id="SSF82171">
    <property type="entry name" value="DPP6 N-terminal domain-like"/>
    <property type="match status" value="1"/>
</dbReference>
<proteinExistence type="predicted"/>
<keyword evidence="3" id="KW-1185">Reference proteome</keyword>
<dbReference type="ESTHER" id="grocl-f0xl11">
    <property type="family name" value="PMH_Peptidase_S9"/>
</dbReference>
<accession>F0XL11</accession>
<name>F0XL11_GROCL</name>
<dbReference type="Proteomes" id="UP000007796">
    <property type="component" value="Unassembled WGS sequence"/>
</dbReference>
<evidence type="ECO:0000259" key="1">
    <source>
        <dbReference type="Pfam" id="PF00326"/>
    </source>
</evidence>
<dbReference type="EMBL" id="GL629788">
    <property type="protein sequence ID" value="EFX01674.1"/>
    <property type="molecule type" value="Genomic_DNA"/>
</dbReference>
<evidence type="ECO:0000313" key="2">
    <source>
        <dbReference type="EMBL" id="EFX01674.1"/>
    </source>
</evidence>
<dbReference type="RefSeq" id="XP_014171156.1">
    <property type="nucleotide sequence ID" value="XM_014315681.1"/>
</dbReference>
<dbReference type="InterPro" id="IPR029058">
    <property type="entry name" value="AB_hydrolase_fold"/>
</dbReference>
<dbReference type="eggNOG" id="KOG2100">
    <property type="taxonomic scope" value="Eukaryota"/>
</dbReference>
<dbReference type="OrthoDB" id="43744at2759"/>
<dbReference type="PANTHER" id="PTHR43056">
    <property type="entry name" value="PEPTIDASE S9 PROLYL OLIGOPEPTIDASE"/>
    <property type="match status" value="1"/>
</dbReference>
<sequence>MTLKTVAPYGHWDSKISAEDATAGVRSLMSPRTCPHTGRAFFLVSTPDGANTIVEAPASQKDEACSVLPDPWRVGTSVYEYGGLPYAILPPKVKQGQRIVFSDPRDNACCILDVDAGSVTTLVPGTPILRYGDFHVHPGSCDDVPRPWILAVQEDHTHPEPAEVRNYIVGIHVDTGDVVRIVTGADFYSYPRFAPTIEDGYRISWRQWDHPDLPFDGVTLHWAMWKPEEGHDTCLSKVELVAGDKRQCIGEIAWAPDGSVMFGMERTGSNYRQLFRARPSANVQLEPVILEDLGKNQLAYVDLTVGAWTPLDVGLVEMKFDPLAALSASSFLVIGSGYTSPTALYRVDLDLDRIVSVLRTFSNGKTKAVDGLSDYCVATPLYRSTDTAFAPDVFSTPTLVRVPVIASSTTDNDDSPTRDVFGWFWPPHNRSFIAPPNTLPPLIVNPHGGPTGYTAPGLHMIPQYWATRGFAVFAINYSGSSGHGRAYRDSLWTRWGLLDRDDAAASVSFLVKEGRVDGARVGIEGGSAGGYNVLQSLVAYSAGLATKPGGFDCKGVFTAGVCACGVADTAALSRDTHKLESRYVDRLLWPPGTSVEVQQRIHRARSPLFHAERITAPLLLVHGDHDTVVPIAQSKGIRDRIQARGGDVELVVLPDEGHMFNKAESMVQYLQAQTKWWKKTLLR</sequence>